<evidence type="ECO:0000256" key="1">
    <source>
        <dbReference type="SAM" id="MobiDB-lite"/>
    </source>
</evidence>
<feature type="compositionally biased region" description="Polar residues" evidence="1">
    <location>
        <begin position="1016"/>
        <end position="1029"/>
    </location>
</feature>
<dbReference type="HOGENOM" id="CLU_277806_0_0_1"/>
<dbReference type="PaxDb" id="2850-Phatr46904"/>
<gene>
    <name evidence="4" type="ORF">PHATR_46904</name>
</gene>
<feature type="transmembrane region" description="Helical" evidence="2">
    <location>
        <begin position="120"/>
        <end position="141"/>
    </location>
</feature>
<evidence type="ECO:0000259" key="3">
    <source>
        <dbReference type="PROSITE" id="PS50125"/>
    </source>
</evidence>
<dbReference type="RefSeq" id="XP_002185947.1">
    <property type="nucleotide sequence ID" value="XM_002185911.1"/>
</dbReference>
<dbReference type="eggNOG" id="ENOG502QQYF">
    <property type="taxonomic scope" value="Eukaryota"/>
</dbReference>
<name>B5Y456_PHATC</name>
<feature type="region of interest" description="Disordered" evidence="1">
    <location>
        <begin position="964"/>
        <end position="990"/>
    </location>
</feature>
<keyword evidence="2" id="KW-0812">Transmembrane</keyword>
<dbReference type="PANTHER" id="PTHR43336:SF3">
    <property type="entry name" value="GUANYLATE CYCLASE DOMAIN-CONTAINING PROTEIN"/>
    <property type="match status" value="1"/>
</dbReference>
<dbReference type="InterPro" id="IPR029787">
    <property type="entry name" value="Nucleotide_cyclase"/>
</dbReference>
<reference evidence="4 5" key="1">
    <citation type="journal article" date="2008" name="Nature">
        <title>The Phaeodactylum genome reveals the evolutionary history of diatom genomes.</title>
        <authorList>
            <person name="Bowler C."/>
            <person name="Allen A.E."/>
            <person name="Badger J.H."/>
            <person name="Grimwood J."/>
            <person name="Jabbari K."/>
            <person name="Kuo A."/>
            <person name="Maheswari U."/>
            <person name="Martens C."/>
            <person name="Maumus F."/>
            <person name="Otillar R.P."/>
            <person name="Rayko E."/>
            <person name="Salamov A."/>
            <person name="Vandepoele K."/>
            <person name="Beszteri B."/>
            <person name="Gruber A."/>
            <person name="Heijde M."/>
            <person name="Katinka M."/>
            <person name="Mock T."/>
            <person name="Valentin K."/>
            <person name="Verret F."/>
            <person name="Berges J.A."/>
            <person name="Brownlee C."/>
            <person name="Cadoret J.P."/>
            <person name="Chiovitti A."/>
            <person name="Choi C.J."/>
            <person name="Coesel S."/>
            <person name="De Martino A."/>
            <person name="Detter J.C."/>
            <person name="Durkin C."/>
            <person name="Falciatore A."/>
            <person name="Fournet J."/>
            <person name="Haruta M."/>
            <person name="Huysman M.J."/>
            <person name="Jenkins B.D."/>
            <person name="Jiroutova K."/>
            <person name="Jorgensen R.E."/>
            <person name="Joubert Y."/>
            <person name="Kaplan A."/>
            <person name="Kroger N."/>
            <person name="Kroth P.G."/>
            <person name="La Roche J."/>
            <person name="Lindquist E."/>
            <person name="Lommer M."/>
            <person name="Martin-Jezequel V."/>
            <person name="Lopez P.J."/>
            <person name="Lucas S."/>
            <person name="Mangogna M."/>
            <person name="McGinnis K."/>
            <person name="Medlin L.K."/>
            <person name="Montsant A."/>
            <person name="Oudot-Le Secq M.P."/>
            <person name="Napoli C."/>
            <person name="Obornik M."/>
            <person name="Parker M.S."/>
            <person name="Petit J.L."/>
            <person name="Porcel B.M."/>
            <person name="Poulsen N."/>
            <person name="Robison M."/>
            <person name="Rychlewski L."/>
            <person name="Rynearson T.A."/>
            <person name="Schmutz J."/>
            <person name="Shapiro H."/>
            <person name="Siaut M."/>
            <person name="Stanley M."/>
            <person name="Sussman M.R."/>
            <person name="Taylor A.R."/>
            <person name="Vardi A."/>
            <person name="von Dassow P."/>
            <person name="Vyverman W."/>
            <person name="Willis A."/>
            <person name="Wyrwicz L.S."/>
            <person name="Rokhsar D.S."/>
            <person name="Weissenbach J."/>
            <person name="Armbrust E.V."/>
            <person name="Green B.R."/>
            <person name="Van de Peer Y."/>
            <person name="Grigoriev I.V."/>
        </authorList>
    </citation>
    <scope>NUCLEOTIDE SEQUENCE [LARGE SCALE GENOMIC DNA]</scope>
    <source>
        <strain evidence="4 5">CCAP 1055/1</strain>
    </source>
</reference>
<dbReference type="OrthoDB" id="60033at2759"/>
<feature type="transmembrane region" description="Helical" evidence="2">
    <location>
        <begin position="586"/>
        <end position="619"/>
    </location>
</feature>
<dbReference type="SUPFAM" id="SSF55073">
    <property type="entry name" value="Nucleotide cyclase"/>
    <property type="match status" value="1"/>
</dbReference>
<feature type="domain" description="Guanylate cyclase" evidence="3">
    <location>
        <begin position="719"/>
        <end position="889"/>
    </location>
</feature>
<reference evidence="5" key="2">
    <citation type="submission" date="2008-08" db="EMBL/GenBank/DDBJ databases">
        <authorList>
            <consortium name="Diatom Consortium"/>
            <person name="Grigoriev I."/>
            <person name="Grimwood J."/>
            <person name="Kuo A."/>
            <person name="Otillar R.P."/>
            <person name="Salamov A."/>
            <person name="Detter J.C."/>
            <person name="Lindquist E."/>
            <person name="Shapiro H."/>
            <person name="Lucas S."/>
            <person name="Glavina del Rio T."/>
            <person name="Pitluck S."/>
            <person name="Rokhsar D."/>
            <person name="Bowler C."/>
        </authorList>
    </citation>
    <scope>GENOME REANNOTATION</scope>
    <source>
        <strain evidence="5">CCAP 1055/1</strain>
    </source>
</reference>
<keyword evidence="2" id="KW-1133">Transmembrane helix</keyword>
<feature type="transmembrane region" description="Helical" evidence="2">
    <location>
        <begin position="475"/>
        <end position="492"/>
    </location>
</feature>
<dbReference type="Gene3D" id="3.30.70.1230">
    <property type="entry name" value="Nucleotide cyclase"/>
    <property type="match status" value="1"/>
</dbReference>
<accession>B5Y456</accession>
<proteinExistence type="predicted"/>
<keyword evidence="5" id="KW-1185">Reference proteome</keyword>
<feature type="region of interest" description="Disordered" evidence="1">
    <location>
        <begin position="1013"/>
        <end position="1040"/>
    </location>
</feature>
<dbReference type="GO" id="GO:0009190">
    <property type="term" value="P:cyclic nucleotide biosynthetic process"/>
    <property type="evidence" value="ECO:0007669"/>
    <property type="project" value="InterPro"/>
</dbReference>
<evidence type="ECO:0000313" key="5">
    <source>
        <dbReference type="Proteomes" id="UP000000759"/>
    </source>
</evidence>
<dbReference type="GO" id="GO:0035556">
    <property type="term" value="P:intracellular signal transduction"/>
    <property type="evidence" value="ECO:0007669"/>
    <property type="project" value="InterPro"/>
</dbReference>
<evidence type="ECO:0000256" key="2">
    <source>
        <dbReference type="SAM" id="Phobius"/>
    </source>
</evidence>
<dbReference type="InterPro" id="IPR001054">
    <property type="entry name" value="A/G_cyclase"/>
</dbReference>
<organism evidence="4 5">
    <name type="scientific">Phaeodactylum tricornutum (strain CCAP 1055/1)</name>
    <dbReference type="NCBI Taxonomy" id="556484"/>
    <lineage>
        <taxon>Eukaryota</taxon>
        <taxon>Sar</taxon>
        <taxon>Stramenopiles</taxon>
        <taxon>Ochrophyta</taxon>
        <taxon>Bacillariophyta</taxon>
        <taxon>Bacillariophyceae</taxon>
        <taxon>Bacillariophycidae</taxon>
        <taxon>Naviculales</taxon>
        <taxon>Phaeodactylaceae</taxon>
        <taxon>Phaeodactylum</taxon>
    </lineage>
</organism>
<dbReference type="InParanoid" id="B5Y456"/>
<dbReference type="EMBL" id="CP001141">
    <property type="protein sequence ID" value="ACI65417.1"/>
    <property type="molecule type" value="Genomic_DNA"/>
</dbReference>
<keyword evidence="2" id="KW-0472">Membrane</keyword>
<dbReference type="GeneID" id="7204446"/>
<evidence type="ECO:0000313" key="4">
    <source>
        <dbReference type="EMBL" id="ACI65417.1"/>
    </source>
</evidence>
<sequence length="1133" mass="127291">MNTQSSTFDERGSRRVSSMGTFRSSFGRSLSFWKRHESGVSRSAMEGSVRALGSESPPQTNLLARRIGSCWSVWPPESRKSFWRRIFTSRLWRFLLVVFSILLLFGAQMRTLLLPKSTDLFVDLLFTVMFFFFVADIAMRVDAEPNYFGMRVWCRTPESASEHINMEGCGNCELGSFIFWCEVISTLALLYEISFIAKDNFAERDMVIRLNEFGAPNGGLDGVNEAIPVERELDLIVIIAKTARLARFIKSSTAVNLSSRIPWYWILKRIHPGHLFGAVRRFVCCCSERSKSGREHDRHAMPGESTLARHTSRRGLGMKVLANAKKEAVEKEYQRAQTWKDYPIRALRFVGILKKDNAEWRRQLAATKIQRAWRAVLFQRHCDEGDDVSGYVSNDYAWKARSAGNNAMEKALKKKSILSHFNQMNSRGILIASGGIQKVSDVTVVTESTNTLRRGPSREELKVGSAMRELTGQRVALGIIFSLVLSSIFTYTEHNATRPATMIVLHNQTGNPAFAERALTAARSSAVPNLFEYHLASGDIERFTLDEWEKPTNLRDKEKIRITIIDFSDQLTVGRFAIKRKSMADAVVSLLATIFVILVWFFGVTAFAGPVMVLVVIPIERMVRLLGMLMLDPLGYQSTSRYKRYITDENEITKNTFWSREILKGMETSFLMSTILRIGSLMKVGFGSAGVDIIRNNLEKGQSKNMLILDSQGITVSCIFLFCDIRQFTDATECLQEEVFVFTNRIAAVVHSICHSYGGSANKNIGDAFLLSWLLDEEGGTSAPSSVSFDAPGYRKAEEFIAKHHQADKALLSVVKICMALHHDDFYISTMSEGARAALLSKLSNRSGPVVQLGFGLHAGKAVQGAIGSQRKIDATYVSEAVELAEFLESSTKKYGLKMLMSDTFHRLLHPNNRRRCRKVDQILIQNDDGGDEEEMEGDKIELLTFDMDIGALWQGANSRHLRKDHSVRSDAGQESDTESASDSRIKRDLGRKVMRRHSRRLSTRDVLNDELSETGLRTSGTAGDSQTDVIGDGQGTNAPPQLVLPTGPALYNSNVWVSKEIRLIRNLYTDGLFFLTFNSGLQAFYAKDWVTAKTNFAAILDRFEDGPSKYFYDQIIKHKGTPPKDFRGYGIA</sequence>
<protein>
    <recommendedName>
        <fullName evidence="3">Guanylate cyclase domain-containing protein</fullName>
    </recommendedName>
</protein>
<dbReference type="KEGG" id="pti:PHATR_46904"/>
<dbReference type="AlphaFoldDB" id="B5Y456"/>
<dbReference type="CDD" id="cd07302">
    <property type="entry name" value="CHD"/>
    <property type="match status" value="1"/>
</dbReference>
<dbReference type="Proteomes" id="UP000000759">
    <property type="component" value="Chromosome 11"/>
</dbReference>
<dbReference type="PROSITE" id="PS50125">
    <property type="entry name" value="GUANYLATE_CYCLASE_2"/>
    <property type="match status" value="1"/>
</dbReference>
<feature type="transmembrane region" description="Helical" evidence="2">
    <location>
        <begin position="91"/>
        <end position="108"/>
    </location>
</feature>
<dbReference type="PANTHER" id="PTHR43336">
    <property type="entry name" value="OXYGEN SENSOR HISTIDINE KINASE RESPONSE REGULATOR DEVS/DOSS"/>
    <property type="match status" value="1"/>
</dbReference>
<dbReference type="Pfam" id="PF00211">
    <property type="entry name" value="Guanylate_cyc"/>
    <property type="match status" value="1"/>
</dbReference>